<sequence>MRLESVVERRRLDGGRRRRVGRRRQRLALLHGLDVAEVALEPARLGQAGRARRRIVSAGRLAARYRARRLETVVLVADGQRRVVDDWPALLVYVLDELDSEALFVVEHVVVVYADCFSFFGFLNPAEQN</sequence>
<proteinExistence type="predicted"/>
<dbReference type="Proteomes" id="UP000276133">
    <property type="component" value="Unassembled WGS sequence"/>
</dbReference>
<accession>A0A3M7PXB9</accession>
<dbReference type="AlphaFoldDB" id="A0A3M7PXB9"/>
<protein>
    <submittedName>
        <fullName evidence="1">Uncharacterized protein</fullName>
    </submittedName>
</protein>
<gene>
    <name evidence="1" type="ORF">BpHYR1_022560</name>
</gene>
<dbReference type="EMBL" id="REGN01008359">
    <property type="protein sequence ID" value="RNA03767.1"/>
    <property type="molecule type" value="Genomic_DNA"/>
</dbReference>
<keyword evidence="2" id="KW-1185">Reference proteome</keyword>
<comment type="caution">
    <text evidence="1">The sequence shown here is derived from an EMBL/GenBank/DDBJ whole genome shotgun (WGS) entry which is preliminary data.</text>
</comment>
<name>A0A3M7PXB9_BRAPC</name>
<evidence type="ECO:0000313" key="2">
    <source>
        <dbReference type="Proteomes" id="UP000276133"/>
    </source>
</evidence>
<evidence type="ECO:0000313" key="1">
    <source>
        <dbReference type="EMBL" id="RNA03767.1"/>
    </source>
</evidence>
<reference evidence="1 2" key="1">
    <citation type="journal article" date="2018" name="Sci. Rep.">
        <title>Genomic signatures of local adaptation to the degree of environmental predictability in rotifers.</title>
        <authorList>
            <person name="Franch-Gras L."/>
            <person name="Hahn C."/>
            <person name="Garcia-Roger E.M."/>
            <person name="Carmona M.J."/>
            <person name="Serra M."/>
            <person name="Gomez A."/>
        </authorList>
    </citation>
    <scope>NUCLEOTIDE SEQUENCE [LARGE SCALE GENOMIC DNA]</scope>
    <source>
        <strain evidence="1">HYR1</strain>
    </source>
</reference>
<organism evidence="1 2">
    <name type="scientific">Brachionus plicatilis</name>
    <name type="common">Marine rotifer</name>
    <name type="synonym">Brachionus muelleri</name>
    <dbReference type="NCBI Taxonomy" id="10195"/>
    <lineage>
        <taxon>Eukaryota</taxon>
        <taxon>Metazoa</taxon>
        <taxon>Spiralia</taxon>
        <taxon>Gnathifera</taxon>
        <taxon>Rotifera</taxon>
        <taxon>Eurotatoria</taxon>
        <taxon>Monogononta</taxon>
        <taxon>Pseudotrocha</taxon>
        <taxon>Ploima</taxon>
        <taxon>Brachionidae</taxon>
        <taxon>Brachionus</taxon>
    </lineage>
</organism>